<dbReference type="OrthoDB" id="9813965at2"/>
<reference evidence="5" key="2">
    <citation type="submission" date="2022-10" db="EMBL/GenBank/DDBJ databases">
        <title>The complete genomes of actinobacterial strains from the NBC collection.</title>
        <authorList>
            <person name="Joergensen T.S."/>
            <person name="Alvarez Arevalo M."/>
            <person name="Sterndorff E.B."/>
            <person name="Faurdal D."/>
            <person name="Vuksanovic O."/>
            <person name="Mourched A.-S."/>
            <person name="Charusanti P."/>
            <person name="Shaw S."/>
            <person name="Blin K."/>
            <person name="Weber T."/>
        </authorList>
    </citation>
    <scope>NUCLEOTIDE SEQUENCE</scope>
    <source>
        <strain evidence="5">NBC_00256</strain>
    </source>
</reference>
<dbReference type="PRINTS" id="PR00944">
    <property type="entry name" value="CUEXPORT"/>
</dbReference>
<evidence type="ECO:0000259" key="3">
    <source>
        <dbReference type="PROSITE" id="PS50846"/>
    </source>
</evidence>
<dbReference type="InterPro" id="IPR000428">
    <property type="entry name" value="Cu-bd"/>
</dbReference>
<dbReference type="EMBL" id="RAQQ01000005">
    <property type="protein sequence ID" value="RKF27679.1"/>
    <property type="molecule type" value="Genomic_DNA"/>
</dbReference>
<keyword evidence="7" id="KW-1185">Reference proteome</keyword>
<dbReference type="Gene3D" id="3.30.70.100">
    <property type="match status" value="1"/>
</dbReference>
<dbReference type="PROSITE" id="PS01047">
    <property type="entry name" value="HMA_1"/>
    <property type="match status" value="1"/>
</dbReference>
<evidence type="ECO:0000313" key="7">
    <source>
        <dbReference type="Proteomes" id="UP001432190"/>
    </source>
</evidence>
<evidence type="ECO:0000313" key="6">
    <source>
        <dbReference type="Proteomes" id="UP000285744"/>
    </source>
</evidence>
<dbReference type="GO" id="GO:0006825">
    <property type="term" value="P:copper ion transport"/>
    <property type="evidence" value="ECO:0007669"/>
    <property type="project" value="InterPro"/>
</dbReference>
<keyword evidence="2" id="KW-0186">Copper</keyword>
<protein>
    <submittedName>
        <fullName evidence="4">Copper chaperone</fullName>
    </submittedName>
    <submittedName>
        <fullName evidence="5">Copper ion binding protein</fullName>
    </submittedName>
</protein>
<reference evidence="4 6" key="1">
    <citation type="journal article" date="2018" name="Int. J. Syst. Evol. Microbiol.">
        <title>Micromonospora globbae sp. nov., an endophytic actinomycete isolated from roots of Globba winitii C. H. Wright.</title>
        <authorList>
            <person name="Kuncharoen N."/>
            <person name="Pittayakhajonwut P."/>
            <person name="Tanasupawat S."/>
        </authorList>
    </citation>
    <scope>NUCLEOTIDE SEQUENCE [LARGE SCALE GENOMIC DNA]</scope>
    <source>
        <strain evidence="4 6">WPS1-2</strain>
    </source>
</reference>
<dbReference type="PROSITE" id="PS50846">
    <property type="entry name" value="HMA_2"/>
    <property type="match status" value="1"/>
</dbReference>
<name>A0A420F423_9ACTN</name>
<keyword evidence="1" id="KW-0479">Metal-binding</keyword>
<dbReference type="NCBIfam" id="TIGR00003">
    <property type="entry name" value="copper ion binding protein"/>
    <property type="match status" value="1"/>
</dbReference>
<evidence type="ECO:0000313" key="5">
    <source>
        <dbReference type="EMBL" id="WUP48275.1"/>
    </source>
</evidence>
<dbReference type="Pfam" id="PF00403">
    <property type="entry name" value="HMA"/>
    <property type="match status" value="1"/>
</dbReference>
<dbReference type="InterPro" id="IPR006121">
    <property type="entry name" value="HMA_dom"/>
</dbReference>
<dbReference type="InterPro" id="IPR006122">
    <property type="entry name" value="HMA_Cu_ion-bd"/>
</dbReference>
<evidence type="ECO:0000313" key="4">
    <source>
        <dbReference type="EMBL" id="RKF27679.1"/>
    </source>
</evidence>
<dbReference type="EMBL" id="CP108084">
    <property type="protein sequence ID" value="WUP48275.1"/>
    <property type="molecule type" value="Genomic_DNA"/>
</dbReference>
<accession>A0A420F423</accession>
<sequence length="69" mass="7032">MVTTTYQVQGMTCGHCVSAVSAEVGAIQGVSDVRVDLATGQVTVTSDKPLDTASVRAAVDEAGYDLVGE</sequence>
<dbReference type="CDD" id="cd00371">
    <property type="entry name" value="HMA"/>
    <property type="match status" value="1"/>
</dbReference>
<organism evidence="4 6">
    <name type="scientific">Micromonospora globbae</name>
    <dbReference type="NCBI Taxonomy" id="1894969"/>
    <lineage>
        <taxon>Bacteria</taxon>
        <taxon>Bacillati</taxon>
        <taxon>Actinomycetota</taxon>
        <taxon>Actinomycetes</taxon>
        <taxon>Micromonosporales</taxon>
        <taxon>Micromonosporaceae</taxon>
        <taxon>Micromonospora</taxon>
    </lineage>
</organism>
<evidence type="ECO:0000256" key="1">
    <source>
        <dbReference type="ARBA" id="ARBA00022723"/>
    </source>
</evidence>
<dbReference type="GO" id="GO:0005507">
    <property type="term" value="F:copper ion binding"/>
    <property type="evidence" value="ECO:0007669"/>
    <property type="project" value="InterPro"/>
</dbReference>
<dbReference type="InterPro" id="IPR017969">
    <property type="entry name" value="Heavy-metal-associated_CS"/>
</dbReference>
<feature type="domain" description="HMA" evidence="3">
    <location>
        <begin position="2"/>
        <end position="67"/>
    </location>
</feature>
<dbReference type="RefSeq" id="WP_120327822.1">
    <property type="nucleotide sequence ID" value="NZ_CP108084.1"/>
</dbReference>
<dbReference type="SUPFAM" id="SSF55008">
    <property type="entry name" value="HMA, heavy metal-associated domain"/>
    <property type="match status" value="1"/>
</dbReference>
<evidence type="ECO:0000256" key="2">
    <source>
        <dbReference type="ARBA" id="ARBA00023008"/>
    </source>
</evidence>
<proteinExistence type="predicted"/>
<dbReference type="InterPro" id="IPR036163">
    <property type="entry name" value="HMA_dom_sf"/>
</dbReference>
<dbReference type="Proteomes" id="UP001432190">
    <property type="component" value="Chromosome"/>
</dbReference>
<dbReference type="AlphaFoldDB" id="A0A420F423"/>
<dbReference type="Proteomes" id="UP000285744">
    <property type="component" value="Unassembled WGS sequence"/>
</dbReference>
<gene>
    <name evidence="4" type="ORF">D7I43_08225</name>
    <name evidence="5" type="ORF">OG994_22060</name>
</gene>